<evidence type="ECO:0000313" key="2">
    <source>
        <dbReference type="Proteomes" id="UP001227268"/>
    </source>
</evidence>
<sequence length="209" mass="22512">MKIWNEEQEQGAWEANLRGGAKGAALAATIAGGGWVGLNRLYPKFRALPVTLKGAMCVTIAAPLITFFGEEGGVHYQKSLWVGTGKDVLLEEQKAAQARWDALSTPQKAKEWAVENQWKLIGGGWAGSMAVAGGMLARNPYMSFSQKLVQARVVAQASTLVTLIAFGVLAGTHHAQSDNGGKPQDSEDHSWKKILEAEELRKTGQVVKL</sequence>
<name>A0ACC2WET3_9TREE</name>
<comment type="caution">
    <text evidence="1">The sequence shown here is derived from an EMBL/GenBank/DDBJ whole genome shotgun (WGS) entry which is preliminary data.</text>
</comment>
<evidence type="ECO:0000313" key="1">
    <source>
        <dbReference type="EMBL" id="KAJ9109361.1"/>
    </source>
</evidence>
<organism evidence="1 2">
    <name type="scientific">Naganishia friedmannii</name>
    <dbReference type="NCBI Taxonomy" id="89922"/>
    <lineage>
        <taxon>Eukaryota</taxon>
        <taxon>Fungi</taxon>
        <taxon>Dikarya</taxon>
        <taxon>Basidiomycota</taxon>
        <taxon>Agaricomycotina</taxon>
        <taxon>Tremellomycetes</taxon>
        <taxon>Filobasidiales</taxon>
        <taxon>Filobasidiaceae</taxon>
        <taxon>Naganishia</taxon>
    </lineage>
</organism>
<accession>A0ACC2WET3</accession>
<dbReference type="Proteomes" id="UP001227268">
    <property type="component" value="Unassembled WGS sequence"/>
</dbReference>
<dbReference type="EMBL" id="JASBWT010000001">
    <property type="protein sequence ID" value="KAJ9109361.1"/>
    <property type="molecule type" value="Genomic_DNA"/>
</dbReference>
<protein>
    <submittedName>
        <fullName evidence="1">Uncharacterized protein</fullName>
    </submittedName>
</protein>
<keyword evidence="2" id="KW-1185">Reference proteome</keyword>
<reference evidence="1" key="1">
    <citation type="submission" date="2023-04" db="EMBL/GenBank/DDBJ databases">
        <title>Draft Genome sequencing of Naganishia species isolated from polar environments using Oxford Nanopore Technology.</title>
        <authorList>
            <person name="Leo P."/>
            <person name="Venkateswaran K."/>
        </authorList>
    </citation>
    <scope>NUCLEOTIDE SEQUENCE</scope>
    <source>
        <strain evidence="1">MNA-CCFEE 5423</strain>
    </source>
</reference>
<gene>
    <name evidence="1" type="ORF">QFC21_000691</name>
</gene>
<proteinExistence type="predicted"/>